<keyword evidence="2" id="KW-0732">Signal</keyword>
<feature type="signal peptide" evidence="2">
    <location>
        <begin position="1"/>
        <end position="26"/>
    </location>
</feature>
<reference evidence="3 4" key="1">
    <citation type="submission" date="2010-05" db="EMBL/GenBank/DDBJ databases">
        <title>The Genome Sequence of Thecamonas trahens ATCC 50062.</title>
        <authorList>
            <consortium name="The Broad Institute Genome Sequencing Platform"/>
            <person name="Russ C."/>
            <person name="Cuomo C."/>
            <person name="Shea T."/>
            <person name="Young S.K."/>
            <person name="Zeng Q."/>
            <person name="Koehrsen M."/>
            <person name="Haas B."/>
            <person name="Borodovsky M."/>
            <person name="Guigo R."/>
            <person name="Alvarado L."/>
            <person name="Berlin A."/>
            <person name="Bochicchio J."/>
            <person name="Borenstein D."/>
            <person name="Chapman S."/>
            <person name="Chen Z."/>
            <person name="Freedman E."/>
            <person name="Gellesch M."/>
            <person name="Goldberg J."/>
            <person name="Griggs A."/>
            <person name="Gujja S."/>
            <person name="Heilman E."/>
            <person name="Heiman D."/>
            <person name="Hepburn T."/>
            <person name="Howarth C."/>
            <person name="Jen D."/>
            <person name="Larson L."/>
            <person name="Mehta T."/>
            <person name="Park D."/>
            <person name="Pearson M."/>
            <person name="Roberts A."/>
            <person name="Saif S."/>
            <person name="Shenoy N."/>
            <person name="Sisk P."/>
            <person name="Stolte C."/>
            <person name="Sykes S."/>
            <person name="Thomson T."/>
            <person name="Walk T."/>
            <person name="White J."/>
            <person name="Yandava C."/>
            <person name="Burger G."/>
            <person name="Gray M.W."/>
            <person name="Holland P.W.H."/>
            <person name="King N."/>
            <person name="Lang F.B.F."/>
            <person name="Roger A.J."/>
            <person name="Ruiz-Trillo I."/>
            <person name="Lander E."/>
            <person name="Nusbaum C."/>
        </authorList>
    </citation>
    <scope>NUCLEOTIDE SEQUENCE [LARGE SCALE GENOMIC DNA]</scope>
    <source>
        <strain evidence="3 4">ATCC 50062</strain>
    </source>
</reference>
<dbReference type="EMBL" id="GL349435">
    <property type="protein sequence ID" value="KNC50463.1"/>
    <property type="molecule type" value="Genomic_DNA"/>
</dbReference>
<feature type="chain" id="PRO_5005537560" evidence="2">
    <location>
        <begin position="27"/>
        <end position="236"/>
    </location>
</feature>
<accession>A0A0L0DGK1</accession>
<protein>
    <submittedName>
        <fullName evidence="3">Uncharacterized protein</fullName>
    </submittedName>
</protein>
<dbReference type="OMA" id="CAAYDCN"/>
<evidence type="ECO:0000256" key="1">
    <source>
        <dbReference type="SAM" id="Phobius"/>
    </source>
</evidence>
<keyword evidence="4" id="KW-1185">Reference proteome</keyword>
<evidence type="ECO:0000256" key="2">
    <source>
        <dbReference type="SAM" id="SignalP"/>
    </source>
</evidence>
<dbReference type="AlphaFoldDB" id="A0A0L0DGK1"/>
<evidence type="ECO:0000313" key="4">
    <source>
        <dbReference type="Proteomes" id="UP000054408"/>
    </source>
</evidence>
<keyword evidence="1" id="KW-0472">Membrane</keyword>
<name>A0A0L0DGK1_THETB</name>
<dbReference type="Proteomes" id="UP000054408">
    <property type="component" value="Unassembled WGS sequence"/>
</dbReference>
<keyword evidence="1" id="KW-1133">Transmembrane helix</keyword>
<dbReference type="PROSITE" id="PS51257">
    <property type="entry name" value="PROKAR_LIPOPROTEIN"/>
    <property type="match status" value="1"/>
</dbReference>
<dbReference type="OrthoDB" id="42678at2759"/>
<organism evidence="3 4">
    <name type="scientific">Thecamonas trahens ATCC 50062</name>
    <dbReference type="NCBI Taxonomy" id="461836"/>
    <lineage>
        <taxon>Eukaryota</taxon>
        <taxon>Apusozoa</taxon>
        <taxon>Apusomonadida</taxon>
        <taxon>Apusomonadidae</taxon>
        <taxon>Thecamonas</taxon>
    </lineage>
</organism>
<gene>
    <name evidence="3" type="ORF">AMSG_00626</name>
</gene>
<evidence type="ECO:0000313" key="3">
    <source>
        <dbReference type="EMBL" id="KNC50463.1"/>
    </source>
</evidence>
<keyword evidence="1" id="KW-0812">Transmembrane</keyword>
<dbReference type="RefSeq" id="XP_013762359.1">
    <property type="nucleotide sequence ID" value="XM_013906905.1"/>
</dbReference>
<sequence>MYNKQYMQAIGLVALAIVLMAACVSGSGDHDHTSCACAAKEMSFTINCTAEGDVTTAFNYLQANSCASKCESDHACERNFFIIQSHHDHCLTIPDAVAKGIHNYEAACHSCTIKRQYSASLPACTQPTCSMKAPATDAFAALQANNCTTSCASTACSSAFKTIRAYHDMCDEDDLAQSVEEGIHDFEDACAAYDCNTSSGPFVPTCESTTSAAAASVASVAHVGFAALVALAVTFL</sequence>
<dbReference type="eggNOG" id="ENOG502S6KT">
    <property type="taxonomic scope" value="Eukaryota"/>
</dbReference>
<dbReference type="GeneID" id="25560421"/>
<feature type="transmembrane region" description="Helical" evidence="1">
    <location>
        <begin position="212"/>
        <end position="235"/>
    </location>
</feature>
<proteinExistence type="predicted"/>